<protein>
    <submittedName>
        <fullName evidence="1">Uncharacterized protein</fullName>
    </submittedName>
</protein>
<reference evidence="1 2" key="1">
    <citation type="journal article" date="2022" name="DNA Res.">
        <title>Chromosomal-level genome assembly of the orchid tree Bauhinia variegata (Leguminosae; Cercidoideae) supports the allotetraploid origin hypothesis of Bauhinia.</title>
        <authorList>
            <person name="Zhong Y."/>
            <person name="Chen Y."/>
            <person name="Zheng D."/>
            <person name="Pang J."/>
            <person name="Liu Y."/>
            <person name="Luo S."/>
            <person name="Meng S."/>
            <person name="Qian L."/>
            <person name="Wei D."/>
            <person name="Dai S."/>
            <person name="Zhou R."/>
        </authorList>
    </citation>
    <scope>NUCLEOTIDE SEQUENCE [LARGE SCALE GENOMIC DNA]</scope>
    <source>
        <strain evidence="1">BV-YZ2020</strain>
    </source>
</reference>
<name>A0ACB9Q954_BAUVA</name>
<dbReference type="Proteomes" id="UP000828941">
    <property type="component" value="Chromosome 1"/>
</dbReference>
<evidence type="ECO:0000313" key="2">
    <source>
        <dbReference type="Proteomes" id="UP000828941"/>
    </source>
</evidence>
<gene>
    <name evidence="1" type="ORF">L6164_001350</name>
</gene>
<dbReference type="EMBL" id="CM039426">
    <property type="protein sequence ID" value="KAI4357401.1"/>
    <property type="molecule type" value="Genomic_DNA"/>
</dbReference>
<sequence>MMVKCTPPTIIFLLCFLCNQSLCTTNSNVAACSAKDRQLLLHFKKTIVDPSHLLSSWSTEEDCCRWIGVQCHNTMGRVTKLNLTRSSIDPNYTAEPLTGEINLCVLELEFLNYLDLSDNIFTSIHYSEHDGQRNQNLSQVTTPHSSDLRHLDCSYNLYLQMDNLRWLSLVPSLKYLDLSFSNLSIVTNWLESITTMLPAVTELRLSFCELRHQIPSIQDANFTSLTVLDLSYNYYLQMDNLRWLSHFPSLKNLDLSDIDLSNVTDWFQSLATMLPSVTELRLSFCKLKHEIPSIQSANFTSLMVLDLSYNYYLQMDNLRWLSYFPFCDTINGSVYFLAYLDISHNLLSGELSDCWMKWQQLSYLNLGGNNLTGKIPHSMNSLSLLKGLCLQRNNFYGYVPVSLQNCKNLVLLDLGENNLSGSIPSWIGQVTTVIRLRANQFTGNIPSEICQISSLIMLDLAENRLFGPIPQCLHNISFISKESSFNPGLTAFSSYILYEYSVIVLNKRQEREYKENLQFMRLIDLSSNNLSRTILLELFGLS</sequence>
<organism evidence="1 2">
    <name type="scientific">Bauhinia variegata</name>
    <name type="common">Purple orchid tree</name>
    <name type="synonym">Phanera variegata</name>
    <dbReference type="NCBI Taxonomy" id="167791"/>
    <lineage>
        <taxon>Eukaryota</taxon>
        <taxon>Viridiplantae</taxon>
        <taxon>Streptophyta</taxon>
        <taxon>Embryophyta</taxon>
        <taxon>Tracheophyta</taxon>
        <taxon>Spermatophyta</taxon>
        <taxon>Magnoliopsida</taxon>
        <taxon>eudicotyledons</taxon>
        <taxon>Gunneridae</taxon>
        <taxon>Pentapetalae</taxon>
        <taxon>rosids</taxon>
        <taxon>fabids</taxon>
        <taxon>Fabales</taxon>
        <taxon>Fabaceae</taxon>
        <taxon>Cercidoideae</taxon>
        <taxon>Cercideae</taxon>
        <taxon>Bauhiniinae</taxon>
        <taxon>Bauhinia</taxon>
    </lineage>
</organism>
<comment type="caution">
    <text evidence="1">The sequence shown here is derived from an EMBL/GenBank/DDBJ whole genome shotgun (WGS) entry which is preliminary data.</text>
</comment>
<proteinExistence type="predicted"/>
<accession>A0ACB9Q954</accession>
<evidence type="ECO:0000313" key="1">
    <source>
        <dbReference type="EMBL" id="KAI4357401.1"/>
    </source>
</evidence>
<keyword evidence="2" id="KW-1185">Reference proteome</keyword>